<organism evidence="6 7">
    <name type="scientific">Funneliformis geosporum</name>
    <dbReference type="NCBI Taxonomy" id="1117311"/>
    <lineage>
        <taxon>Eukaryota</taxon>
        <taxon>Fungi</taxon>
        <taxon>Fungi incertae sedis</taxon>
        <taxon>Mucoromycota</taxon>
        <taxon>Glomeromycotina</taxon>
        <taxon>Glomeromycetes</taxon>
        <taxon>Glomerales</taxon>
        <taxon>Glomeraceae</taxon>
        <taxon>Funneliformis</taxon>
    </lineage>
</organism>
<dbReference type="SUPFAM" id="SSF48350">
    <property type="entry name" value="GTPase activation domain, GAP"/>
    <property type="match status" value="1"/>
</dbReference>
<dbReference type="Pfam" id="PF00611">
    <property type="entry name" value="FCH"/>
    <property type="match status" value="1"/>
</dbReference>
<dbReference type="AlphaFoldDB" id="A0A9W4SLA9"/>
<dbReference type="Gene3D" id="1.10.555.10">
    <property type="entry name" value="Rho GTPase activation protein"/>
    <property type="match status" value="1"/>
</dbReference>
<dbReference type="InterPro" id="IPR000591">
    <property type="entry name" value="DEP_dom"/>
</dbReference>
<dbReference type="GO" id="GO:0007264">
    <property type="term" value="P:small GTPase-mediated signal transduction"/>
    <property type="evidence" value="ECO:0007669"/>
    <property type="project" value="TreeGrafter"/>
</dbReference>
<evidence type="ECO:0000259" key="3">
    <source>
        <dbReference type="PROSITE" id="PS50186"/>
    </source>
</evidence>
<dbReference type="PROSITE" id="PS50238">
    <property type="entry name" value="RHOGAP"/>
    <property type="match status" value="1"/>
</dbReference>
<name>A0A9W4SLA9_9GLOM</name>
<dbReference type="Pfam" id="PF00610">
    <property type="entry name" value="DEP"/>
    <property type="match status" value="1"/>
</dbReference>
<dbReference type="OrthoDB" id="2155291at2759"/>
<dbReference type="InterPro" id="IPR036390">
    <property type="entry name" value="WH_DNA-bd_sf"/>
</dbReference>
<feature type="compositionally biased region" description="Low complexity" evidence="2">
    <location>
        <begin position="658"/>
        <end position="689"/>
    </location>
</feature>
<dbReference type="PANTHER" id="PTHR23065:SF17">
    <property type="entry name" value="RHO-GTPASE-ACTIVATING PROTEIN RGD2"/>
    <property type="match status" value="1"/>
</dbReference>
<dbReference type="SMART" id="SM00324">
    <property type="entry name" value="RhoGAP"/>
    <property type="match status" value="1"/>
</dbReference>
<feature type="domain" description="Rho-GAP" evidence="4">
    <location>
        <begin position="438"/>
        <end position="636"/>
    </location>
</feature>
<keyword evidence="1" id="KW-0175">Coiled coil</keyword>
<proteinExistence type="predicted"/>
<dbReference type="InterPro" id="IPR027267">
    <property type="entry name" value="AH/BAR_dom_sf"/>
</dbReference>
<feature type="region of interest" description="Disordered" evidence="2">
    <location>
        <begin position="738"/>
        <end position="846"/>
    </location>
</feature>
<evidence type="ECO:0000256" key="1">
    <source>
        <dbReference type="PROSITE-ProRule" id="PRU01077"/>
    </source>
</evidence>
<feature type="compositionally biased region" description="Low complexity" evidence="2">
    <location>
        <begin position="785"/>
        <end position="795"/>
    </location>
</feature>
<dbReference type="Pfam" id="PF00620">
    <property type="entry name" value="RhoGAP"/>
    <property type="match status" value="1"/>
</dbReference>
<evidence type="ECO:0000256" key="2">
    <source>
        <dbReference type="SAM" id="MobiDB-lite"/>
    </source>
</evidence>
<dbReference type="Gene3D" id="1.10.10.10">
    <property type="entry name" value="Winged helix-like DNA-binding domain superfamily/Winged helix DNA-binding domain"/>
    <property type="match status" value="1"/>
</dbReference>
<dbReference type="EMBL" id="CAMKVN010000983">
    <property type="protein sequence ID" value="CAI2172788.1"/>
    <property type="molecule type" value="Genomic_DNA"/>
</dbReference>
<feature type="compositionally biased region" description="Polar residues" evidence="2">
    <location>
        <begin position="820"/>
        <end position="846"/>
    </location>
</feature>
<feature type="compositionally biased region" description="Basic residues" evidence="2">
    <location>
        <begin position="775"/>
        <end position="784"/>
    </location>
</feature>
<dbReference type="SMART" id="SM00055">
    <property type="entry name" value="FCH"/>
    <property type="match status" value="1"/>
</dbReference>
<accession>A0A9W4SLA9</accession>
<gene>
    <name evidence="6" type="ORF">FWILDA_LOCUS5757</name>
</gene>
<protein>
    <submittedName>
        <fullName evidence="6">9626_t:CDS:1</fullName>
    </submittedName>
</protein>
<keyword evidence="7" id="KW-1185">Reference proteome</keyword>
<dbReference type="PANTHER" id="PTHR23065">
    <property type="entry name" value="PROLINE-SERINE-THREONINE PHOSPHATASE INTERACTING PROTEIN 1"/>
    <property type="match status" value="1"/>
</dbReference>
<comment type="caution">
    <text evidence="6">The sequence shown here is derived from an EMBL/GenBank/DDBJ whole genome shotgun (WGS) entry which is preliminary data.</text>
</comment>
<dbReference type="GO" id="GO:0005096">
    <property type="term" value="F:GTPase activator activity"/>
    <property type="evidence" value="ECO:0007669"/>
    <property type="project" value="TreeGrafter"/>
</dbReference>
<feature type="region of interest" description="Disordered" evidence="2">
    <location>
        <begin position="652"/>
        <end position="703"/>
    </location>
</feature>
<dbReference type="SUPFAM" id="SSF103657">
    <property type="entry name" value="BAR/IMD domain-like"/>
    <property type="match status" value="2"/>
</dbReference>
<dbReference type="InterPro" id="IPR031160">
    <property type="entry name" value="F_BAR_dom"/>
</dbReference>
<evidence type="ECO:0000313" key="6">
    <source>
        <dbReference type="EMBL" id="CAI2172788.1"/>
    </source>
</evidence>
<dbReference type="GO" id="GO:0000935">
    <property type="term" value="C:division septum"/>
    <property type="evidence" value="ECO:0007669"/>
    <property type="project" value="TreeGrafter"/>
</dbReference>
<evidence type="ECO:0000313" key="7">
    <source>
        <dbReference type="Proteomes" id="UP001153678"/>
    </source>
</evidence>
<dbReference type="Proteomes" id="UP001153678">
    <property type="component" value="Unassembled WGS sequence"/>
</dbReference>
<sequence length="939" mass="107096">MVAQLRFENSFWTPNNYTTGITVLYDKLEQGRIENEEIVGFIRERISIEELYGKKLCDLSKSCRQDGFLRDDGASLRKSFETVKNECGNLGQAHLRLAGNLAEIVLQPLLKSKEGHAKRLKSSREELTGYLKIYERLVADVEKLRINYVNKCQIADEAEERATNEELAQKSLEKGKMKNNFQLLVVVLGQQSFTEDEIMKFLSRMRDEISSREVKFPILGVYNDVYSGEDIVKWLRENHPNARTLREAEIIGQELADQGFLRLVGAYGNKFTGSPSYYFQWKIKAFNLRATEEPVTLSKSWGDLVSTIATPSQPAEKRARKEADEADEAYRHAVRRLDRTRQYLEECMIDHLNFMEKSELDRIKASKTAFLNYAATFGSIISTFQDMSERLLIYHEALKPENDIQFMIERYRTGPFIPQVILYKNQYNGSANDQTFGVPLEEKAKHDLKYIPQIVTKCLSCITKGSSKWNDADKRLVWTTNVPLTSIHALRDKINDGGKIALKNLREHDLSVVAGVLRLYLLELPECLLTFELYEPVKMLYSISPDDQDDKTRLSSAANLLITSLNDVNYRTLNAFVSHLHQLALSVKPDDRFITTITQLYGFILLRPANKSTIYLDDKHPTKLLKDLIIYYDEIFKNLNITSSSISEVTRRSISRDSLQSNKSTNTKSTLSTISNRSSRTSNITINTSPSMNKYTKDSQMKENEYSNDHLIIQNGSESTTGVSTKFPIENTYIISPITTKEPDSIGDSPVSPTARSGNGKEDSLSSNHGTTGLGRRRGFRRQSRGTSSPSGSISRSRRRNRESEISNDPEDAYEDRISDSGSTESSPISPISRTNSKKLYTSRPNSGHFVFPNKSFISVDDTSLEAVPITPHELQPKNPYIATFHLLKITKDYLDRSKKRWPENWHEGMSWRKVSVRMEDGTAHMDVVMRRTLPELNY</sequence>
<dbReference type="InterPro" id="IPR000198">
    <property type="entry name" value="RhoGAP_dom"/>
</dbReference>
<dbReference type="PROSITE" id="PS51741">
    <property type="entry name" value="F_BAR"/>
    <property type="match status" value="1"/>
</dbReference>
<dbReference type="Gene3D" id="1.20.1270.60">
    <property type="entry name" value="Arfaptin homology (AH) domain/BAR domain"/>
    <property type="match status" value="2"/>
</dbReference>
<evidence type="ECO:0000259" key="4">
    <source>
        <dbReference type="PROSITE" id="PS50238"/>
    </source>
</evidence>
<dbReference type="GO" id="GO:0007010">
    <property type="term" value="P:cytoskeleton organization"/>
    <property type="evidence" value="ECO:0007669"/>
    <property type="project" value="TreeGrafter"/>
</dbReference>
<dbReference type="InterPro" id="IPR001060">
    <property type="entry name" value="FCH_dom"/>
</dbReference>
<dbReference type="InterPro" id="IPR036388">
    <property type="entry name" value="WH-like_DNA-bd_sf"/>
</dbReference>
<dbReference type="SUPFAM" id="SSF46785">
    <property type="entry name" value="Winged helix' DNA-binding domain"/>
    <property type="match status" value="1"/>
</dbReference>
<feature type="domain" description="DEP" evidence="3">
    <location>
        <begin position="205"/>
        <end position="283"/>
    </location>
</feature>
<reference evidence="6" key="1">
    <citation type="submission" date="2022-08" db="EMBL/GenBank/DDBJ databases">
        <authorList>
            <person name="Kallberg Y."/>
            <person name="Tangrot J."/>
            <person name="Rosling A."/>
        </authorList>
    </citation>
    <scope>NUCLEOTIDE SEQUENCE</scope>
    <source>
        <strain evidence="6">Wild A</strain>
    </source>
</reference>
<evidence type="ECO:0000259" key="5">
    <source>
        <dbReference type="PROSITE" id="PS51741"/>
    </source>
</evidence>
<dbReference type="GO" id="GO:0005737">
    <property type="term" value="C:cytoplasm"/>
    <property type="evidence" value="ECO:0007669"/>
    <property type="project" value="TreeGrafter"/>
</dbReference>
<dbReference type="InterPro" id="IPR008936">
    <property type="entry name" value="Rho_GTPase_activation_prot"/>
</dbReference>
<feature type="domain" description="F-BAR" evidence="5">
    <location>
        <begin position="5"/>
        <end position="403"/>
    </location>
</feature>
<dbReference type="GO" id="GO:0005886">
    <property type="term" value="C:plasma membrane"/>
    <property type="evidence" value="ECO:0007669"/>
    <property type="project" value="TreeGrafter"/>
</dbReference>
<dbReference type="PROSITE" id="PS50186">
    <property type="entry name" value="DEP"/>
    <property type="match status" value="1"/>
</dbReference>
<dbReference type="SMART" id="SM00049">
    <property type="entry name" value="DEP"/>
    <property type="match status" value="1"/>
</dbReference>